<keyword evidence="6 11" id="KW-0548">Nucleotidyltransferase</keyword>
<evidence type="ECO:0000256" key="6">
    <source>
        <dbReference type="ARBA" id="ARBA00022695"/>
    </source>
</evidence>
<dbReference type="Proteomes" id="UP000215767">
    <property type="component" value="Unassembled WGS sequence"/>
</dbReference>
<keyword evidence="5 11" id="KW-0808">Transferase</keyword>
<dbReference type="UniPathway" id="UPA00253">
    <property type="reaction ID" value="UER00332"/>
</dbReference>
<gene>
    <name evidence="11" type="primary">nadD</name>
    <name evidence="13" type="ORF">CAL28_18780</name>
</gene>
<accession>A0A261UIC4</accession>
<dbReference type="InterPro" id="IPR004821">
    <property type="entry name" value="Cyt_trans-like"/>
</dbReference>
<evidence type="ECO:0000256" key="1">
    <source>
        <dbReference type="ARBA" id="ARBA00002324"/>
    </source>
</evidence>
<keyword evidence="7 11" id="KW-0547">Nucleotide-binding</keyword>
<comment type="caution">
    <text evidence="13">The sequence shown here is derived from an EMBL/GenBank/DDBJ whole genome shotgun (WGS) entry which is preliminary data.</text>
</comment>
<dbReference type="NCBIfam" id="TIGR00125">
    <property type="entry name" value="cyt_tran_rel"/>
    <property type="match status" value="1"/>
</dbReference>
<dbReference type="InterPro" id="IPR005248">
    <property type="entry name" value="NadD/NMNAT"/>
</dbReference>
<dbReference type="NCBIfam" id="TIGR00482">
    <property type="entry name" value="nicotinate (nicotinamide) nucleotide adenylyltransferase"/>
    <property type="match status" value="1"/>
</dbReference>
<comment type="function">
    <text evidence="1 11">Catalyzes the reversible adenylation of nicotinate mononucleotide (NaMN) to nicotinic acid adenine dinucleotide (NaAD).</text>
</comment>
<evidence type="ECO:0000259" key="12">
    <source>
        <dbReference type="Pfam" id="PF01467"/>
    </source>
</evidence>
<comment type="pathway">
    <text evidence="2 11">Cofactor biosynthesis; NAD(+) biosynthesis; deamido-NAD(+) from nicotinate D-ribonucleotide: step 1/1.</text>
</comment>
<evidence type="ECO:0000256" key="11">
    <source>
        <dbReference type="HAMAP-Rule" id="MF_00244"/>
    </source>
</evidence>
<dbReference type="EC" id="2.7.7.18" evidence="11"/>
<evidence type="ECO:0000256" key="7">
    <source>
        <dbReference type="ARBA" id="ARBA00022741"/>
    </source>
</evidence>
<dbReference type="CDD" id="cd02165">
    <property type="entry name" value="NMNAT"/>
    <property type="match status" value="1"/>
</dbReference>
<comment type="catalytic activity">
    <reaction evidence="10 11">
        <text>nicotinate beta-D-ribonucleotide + ATP + H(+) = deamido-NAD(+) + diphosphate</text>
        <dbReference type="Rhea" id="RHEA:22860"/>
        <dbReference type="ChEBI" id="CHEBI:15378"/>
        <dbReference type="ChEBI" id="CHEBI:30616"/>
        <dbReference type="ChEBI" id="CHEBI:33019"/>
        <dbReference type="ChEBI" id="CHEBI:57502"/>
        <dbReference type="ChEBI" id="CHEBI:58437"/>
        <dbReference type="EC" id="2.7.7.18"/>
    </reaction>
</comment>
<proteinExistence type="inferred from homology"/>
<keyword evidence="8 11" id="KW-0067">ATP-binding</keyword>
<dbReference type="GO" id="GO:0004515">
    <property type="term" value="F:nicotinate-nucleotide adenylyltransferase activity"/>
    <property type="evidence" value="ECO:0007669"/>
    <property type="project" value="UniProtKB-UniRule"/>
</dbReference>
<evidence type="ECO:0000313" key="13">
    <source>
        <dbReference type="EMBL" id="OZI61361.1"/>
    </source>
</evidence>
<sequence length="196" mass="21537">MKRIGLLGGSFDPVHVAHLALARAALDALDLAQVQLIPAAAPWQRGPLRATPSQRCDMIRLAIADEPRIVLNTAEIDRGGPTYTIDTVRGLPAEQRHVWLLGADQLANFCTWREWQAIADGVDLAVATRPGIPLDPPAQLQHHLAAQQRGVEIVPFAEMPVSASAIRDRLAHDLPVDGLVAEPVYRYIRAHRLYHD</sequence>
<keyword evidence="9 11" id="KW-0520">NAD</keyword>
<dbReference type="GO" id="GO:0009435">
    <property type="term" value="P:NAD+ biosynthetic process"/>
    <property type="evidence" value="ECO:0007669"/>
    <property type="project" value="UniProtKB-UniRule"/>
</dbReference>
<evidence type="ECO:0000256" key="4">
    <source>
        <dbReference type="ARBA" id="ARBA00022642"/>
    </source>
</evidence>
<keyword evidence="4 11" id="KW-0662">Pyridine nucleotide biosynthesis</keyword>
<dbReference type="Gene3D" id="3.40.50.620">
    <property type="entry name" value="HUPs"/>
    <property type="match status" value="1"/>
</dbReference>
<dbReference type="PANTHER" id="PTHR39321">
    <property type="entry name" value="NICOTINATE-NUCLEOTIDE ADENYLYLTRANSFERASE-RELATED"/>
    <property type="match status" value="1"/>
</dbReference>
<evidence type="ECO:0000256" key="2">
    <source>
        <dbReference type="ARBA" id="ARBA00005019"/>
    </source>
</evidence>
<evidence type="ECO:0000256" key="8">
    <source>
        <dbReference type="ARBA" id="ARBA00022840"/>
    </source>
</evidence>
<name>A0A261UIC4_9BORD</name>
<reference evidence="14" key="1">
    <citation type="submission" date="2017-05" db="EMBL/GenBank/DDBJ databases">
        <title>Complete and WGS of Bordetella genogroups.</title>
        <authorList>
            <person name="Spilker T."/>
            <person name="Lipuma J."/>
        </authorList>
    </citation>
    <scope>NUCLEOTIDE SEQUENCE [LARGE SCALE GENOMIC DNA]</scope>
    <source>
        <strain evidence="14">AU8856</strain>
    </source>
</reference>
<dbReference type="OrthoDB" id="5295945at2"/>
<dbReference type="AlphaFoldDB" id="A0A261UIC4"/>
<dbReference type="EMBL" id="NEVS01000004">
    <property type="protein sequence ID" value="OZI61361.1"/>
    <property type="molecule type" value="Genomic_DNA"/>
</dbReference>
<dbReference type="Pfam" id="PF01467">
    <property type="entry name" value="CTP_transf_like"/>
    <property type="match status" value="1"/>
</dbReference>
<evidence type="ECO:0000313" key="14">
    <source>
        <dbReference type="Proteomes" id="UP000215767"/>
    </source>
</evidence>
<feature type="domain" description="Cytidyltransferase-like" evidence="12">
    <location>
        <begin position="6"/>
        <end position="169"/>
    </location>
</feature>
<comment type="similarity">
    <text evidence="3 11">Belongs to the NadD family.</text>
</comment>
<evidence type="ECO:0000256" key="10">
    <source>
        <dbReference type="ARBA" id="ARBA00048721"/>
    </source>
</evidence>
<dbReference type="PANTHER" id="PTHR39321:SF3">
    <property type="entry name" value="PHOSPHOPANTETHEINE ADENYLYLTRANSFERASE"/>
    <property type="match status" value="1"/>
</dbReference>
<dbReference type="HAMAP" id="MF_00244">
    <property type="entry name" value="NaMN_adenylyltr"/>
    <property type="match status" value="1"/>
</dbReference>
<protein>
    <recommendedName>
        <fullName evidence="11">Probable nicotinate-nucleotide adenylyltransferase</fullName>
        <ecNumber evidence="11">2.7.7.18</ecNumber>
    </recommendedName>
    <alternativeName>
        <fullName evidence="11">Deamido-NAD(+) diphosphorylase</fullName>
    </alternativeName>
    <alternativeName>
        <fullName evidence="11">Deamido-NAD(+) pyrophosphorylase</fullName>
    </alternativeName>
    <alternativeName>
        <fullName evidence="11">Nicotinate mononucleotide adenylyltransferase</fullName>
        <shortName evidence="11">NaMN adenylyltransferase</shortName>
    </alternativeName>
</protein>
<dbReference type="InterPro" id="IPR014729">
    <property type="entry name" value="Rossmann-like_a/b/a_fold"/>
</dbReference>
<dbReference type="SUPFAM" id="SSF52374">
    <property type="entry name" value="Nucleotidylyl transferase"/>
    <property type="match status" value="1"/>
</dbReference>
<dbReference type="GO" id="GO:0005524">
    <property type="term" value="F:ATP binding"/>
    <property type="evidence" value="ECO:0007669"/>
    <property type="project" value="UniProtKB-KW"/>
</dbReference>
<organism evidence="13 14">
    <name type="scientific">Bordetella genomosp. 11</name>
    <dbReference type="NCBI Taxonomy" id="1416808"/>
    <lineage>
        <taxon>Bacteria</taxon>
        <taxon>Pseudomonadati</taxon>
        <taxon>Pseudomonadota</taxon>
        <taxon>Betaproteobacteria</taxon>
        <taxon>Burkholderiales</taxon>
        <taxon>Alcaligenaceae</taxon>
        <taxon>Bordetella</taxon>
    </lineage>
</organism>
<dbReference type="RefSeq" id="WP_094842768.1">
    <property type="nucleotide sequence ID" value="NZ_NEVS01000004.1"/>
</dbReference>
<keyword evidence="14" id="KW-1185">Reference proteome</keyword>
<evidence type="ECO:0000256" key="5">
    <source>
        <dbReference type="ARBA" id="ARBA00022679"/>
    </source>
</evidence>
<evidence type="ECO:0000256" key="3">
    <source>
        <dbReference type="ARBA" id="ARBA00009014"/>
    </source>
</evidence>
<evidence type="ECO:0000256" key="9">
    <source>
        <dbReference type="ARBA" id="ARBA00023027"/>
    </source>
</evidence>